<evidence type="ECO:0000313" key="2">
    <source>
        <dbReference type="Proteomes" id="UP000703590"/>
    </source>
</evidence>
<name>A0ABS2WQ52_9BACT</name>
<gene>
    <name evidence="1" type="ORF">JWV37_02865</name>
</gene>
<feature type="non-terminal residue" evidence="1">
    <location>
        <position position="60"/>
    </location>
</feature>
<evidence type="ECO:0000313" key="1">
    <source>
        <dbReference type="EMBL" id="MBN2963710.1"/>
    </source>
</evidence>
<sequence length="60" mass="7108">MNLDKYLKISQKYYDNIFDKVQHTNVVDGIDVNLHFKYIKFDPNGNPKIDLLVQTLIGYF</sequence>
<protein>
    <submittedName>
        <fullName evidence="1">Uncharacterized protein</fullName>
    </submittedName>
</protein>
<reference evidence="1" key="2">
    <citation type="submission" date="2021-02" db="EMBL/GenBank/DDBJ databases">
        <authorList>
            <person name="Merkel A.Y."/>
        </authorList>
    </citation>
    <scope>NUCLEOTIDE SEQUENCE</scope>
    <source>
        <strain evidence="1">T05b</strain>
    </source>
</reference>
<dbReference type="RefSeq" id="WP_205458153.1">
    <property type="nucleotide sequence ID" value="NZ_JAFHKK010000004.1"/>
</dbReference>
<comment type="caution">
    <text evidence="1">The sequence shown here is derived from an EMBL/GenBank/DDBJ whole genome shotgun (WGS) entry which is preliminary data.</text>
</comment>
<organism evidence="1 2">
    <name type="scientific">Sulfurospirillum tamanense</name>
    <dbReference type="NCBI Taxonomy" id="2813362"/>
    <lineage>
        <taxon>Bacteria</taxon>
        <taxon>Pseudomonadati</taxon>
        <taxon>Campylobacterota</taxon>
        <taxon>Epsilonproteobacteria</taxon>
        <taxon>Campylobacterales</taxon>
        <taxon>Sulfurospirillaceae</taxon>
        <taxon>Sulfurospirillum</taxon>
    </lineage>
</organism>
<reference evidence="1" key="1">
    <citation type="submission" date="2021-02" db="EMBL/GenBank/DDBJ databases">
        <title>Sulfurospirillum tamanensis sp. nov.</title>
        <authorList>
            <person name="Frolova A."/>
            <person name="Merkel A."/>
            <person name="Slobodkin A."/>
        </authorList>
    </citation>
    <scope>NUCLEOTIDE SEQUENCE</scope>
    <source>
        <strain evidence="1">T05b</strain>
    </source>
</reference>
<dbReference type="EMBL" id="JAFHKK010000004">
    <property type="protein sequence ID" value="MBN2963710.1"/>
    <property type="molecule type" value="Genomic_DNA"/>
</dbReference>
<proteinExistence type="predicted"/>
<dbReference type="Proteomes" id="UP000703590">
    <property type="component" value="Unassembled WGS sequence"/>
</dbReference>
<keyword evidence="2" id="KW-1185">Reference proteome</keyword>
<accession>A0ABS2WQ52</accession>